<name>A0AAD9KTZ0_RIDPI</name>
<protein>
    <submittedName>
        <fullName evidence="1">Uncharacterized protein</fullName>
    </submittedName>
</protein>
<keyword evidence="2" id="KW-1185">Reference proteome</keyword>
<organism evidence="1 2">
    <name type="scientific">Ridgeia piscesae</name>
    <name type="common">Tubeworm</name>
    <dbReference type="NCBI Taxonomy" id="27915"/>
    <lineage>
        <taxon>Eukaryota</taxon>
        <taxon>Metazoa</taxon>
        <taxon>Spiralia</taxon>
        <taxon>Lophotrochozoa</taxon>
        <taxon>Annelida</taxon>
        <taxon>Polychaeta</taxon>
        <taxon>Sedentaria</taxon>
        <taxon>Canalipalpata</taxon>
        <taxon>Sabellida</taxon>
        <taxon>Siboglinidae</taxon>
        <taxon>Ridgeia</taxon>
    </lineage>
</organism>
<proteinExistence type="predicted"/>
<sequence length="74" mass="8649">MLWLIVSKAELKSTRSKMVPHFLSIVVLTALVTYSSAVSVECFFPIRRLKAVNHLLVRYMHHYPKRGHFLNYFG</sequence>
<dbReference type="Proteomes" id="UP001209878">
    <property type="component" value="Unassembled WGS sequence"/>
</dbReference>
<dbReference type="EMBL" id="JAODUO010000606">
    <property type="protein sequence ID" value="KAK2177314.1"/>
    <property type="molecule type" value="Genomic_DNA"/>
</dbReference>
<evidence type="ECO:0000313" key="2">
    <source>
        <dbReference type="Proteomes" id="UP001209878"/>
    </source>
</evidence>
<comment type="caution">
    <text evidence="1">The sequence shown here is derived from an EMBL/GenBank/DDBJ whole genome shotgun (WGS) entry which is preliminary data.</text>
</comment>
<evidence type="ECO:0000313" key="1">
    <source>
        <dbReference type="EMBL" id="KAK2177314.1"/>
    </source>
</evidence>
<accession>A0AAD9KTZ0</accession>
<dbReference type="AlphaFoldDB" id="A0AAD9KTZ0"/>
<reference evidence="1" key="1">
    <citation type="journal article" date="2023" name="Mol. Biol. Evol.">
        <title>Third-Generation Sequencing Reveals the Adaptive Role of the Epigenome in Three Deep-Sea Polychaetes.</title>
        <authorList>
            <person name="Perez M."/>
            <person name="Aroh O."/>
            <person name="Sun Y."/>
            <person name="Lan Y."/>
            <person name="Juniper S.K."/>
            <person name="Young C.R."/>
            <person name="Angers B."/>
            <person name="Qian P.Y."/>
        </authorList>
    </citation>
    <scope>NUCLEOTIDE SEQUENCE</scope>
    <source>
        <strain evidence="1">R07B-5</strain>
    </source>
</reference>
<gene>
    <name evidence="1" type="ORF">NP493_607g00007</name>
</gene>